<feature type="compositionally biased region" description="Polar residues" evidence="1">
    <location>
        <begin position="1"/>
        <end position="17"/>
    </location>
</feature>
<accession>A0A8S1WG09</accession>
<feature type="compositionally biased region" description="Basic and acidic residues" evidence="1">
    <location>
        <begin position="18"/>
        <end position="30"/>
    </location>
</feature>
<keyword evidence="3" id="KW-1185">Reference proteome</keyword>
<reference evidence="2" key="1">
    <citation type="submission" date="2021-01" db="EMBL/GenBank/DDBJ databases">
        <authorList>
            <consortium name="Genoscope - CEA"/>
            <person name="William W."/>
        </authorList>
    </citation>
    <scope>NUCLEOTIDE SEQUENCE</scope>
</reference>
<proteinExistence type="predicted"/>
<dbReference type="EMBL" id="CAJJDP010000083">
    <property type="protein sequence ID" value="CAD8184896.1"/>
    <property type="molecule type" value="Genomic_DNA"/>
</dbReference>
<protein>
    <submittedName>
        <fullName evidence="2">Uncharacterized protein</fullName>
    </submittedName>
</protein>
<evidence type="ECO:0000313" key="2">
    <source>
        <dbReference type="EMBL" id="CAD8184896.1"/>
    </source>
</evidence>
<dbReference type="Proteomes" id="UP000683925">
    <property type="component" value="Unassembled WGS sequence"/>
</dbReference>
<dbReference type="OrthoDB" id="296227at2759"/>
<name>A0A8S1WG09_PAROT</name>
<dbReference type="OMA" id="ILGPEMN"/>
<organism evidence="2 3">
    <name type="scientific">Paramecium octaurelia</name>
    <dbReference type="NCBI Taxonomy" id="43137"/>
    <lineage>
        <taxon>Eukaryota</taxon>
        <taxon>Sar</taxon>
        <taxon>Alveolata</taxon>
        <taxon>Ciliophora</taxon>
        <taxon>Intramacronucleata</taxon>
        <taxon>Oligohymenophorea</taxon>
        <taxon>Peniculida</taxon>
        <taxon>Parameciidae</taxon>
        <taxon>Paramecium</taxon>
    </lineage>
</organism>
<sequence length="378" mass="44462">MLKLNQQKQMTTTNHSNFSEHQHQGNKDSYSKIHTPIKRKLSEYVIQKQSSYAQIHKPERQKQKSTPDILQLLKKYQKCHTNQSQHQPNQQRDVASNYQIKKHKTLHNTDASPIRVSQEALPLKNIIINRKRMSINDRDTTLLKLQELKKKIIEKVPNPLEILGPEMNPISNRITFQASLQTEESKLIQKTVDTPGTAQFMQSNREENVQEPRNQFEITNSSQDLQIQENSITLQKNLGFFFEKRKHSCCEDNFKPVQKTQQQYGKPYFESNKGEDIPNTNFTNRLECRKIMIILDQDKEKILEQIALNPNEIHNSPTSKIWDKALKIDRLDEQLGKQKTEESLQVKCQKIRSKRGSIKNENIPYWKLRDLEQKKKKK</sequence>
<dbReference type="AlphaFoldDB" id="A0A8S1WG09"/>
<gene>
    <name evidence="2" type="ORF">POCTA_138.1.T0840128</name>
</gene>
<feature type="region of interest" description="Disordered" evidence="1">
    <location>
        <begin position="1"/>
        <end position="30"/>
    </location>
</feature>
<evidence type="ECO:0000313" key="3">
    <source>
        <dbReference type="Proteomes" id="UP000683925"/>
    </source>
</evidence>
<evidence type="ECO:0000256" key="1">
    <source>
        <dbReference type="SAM" id="MobiDB-lite"/>
    </source>
</evidence>
<comment type="caution">
    <text evidence="2">The sequence shown here is derived from an EMBL/GenBank/DDBJ whole genome shotgun (WGS) entry which is preliminary data.</text>
</comment>